<dbReference type="InterPro" id="IPR038078">
    <property type="entry name" value="PhoU-like_sf"/>
</dbReference>
<dbReference type="Gene3D" id="1.20.58.220">
    <property type="entry name" value="Phosphate transport system protein phou homolog 2, domain 2"/>
    <property type="match status" value="1"/>
</dbReference>
<reference evidence="2" key="2">
    <citation type="journal article" date="2016" name="Environ. Microbiol. Rep.">
        <title>Analysis of defence systems and a conjugative IncP-1 plasmid in the marine polyaromatic hydrocarbons-degrading bacterium Cycloclasticus sp. 78-ME.</title>
        <authorList>
            <person name="Yakimov M.M."/>
            <person name="Crisafi F."/>
            <person name="Messina E."/>
            <person name="Smedile F."/>
            <person name="Lopatina A."/>
            <person name="Denaro R."/>
            <person name="Pieper D.H."/>
            <person name="Golyshin P.N."/>
            <person name="Giuliano L."/>
        </authorList>
    </citation>
    <scope>NUCLEOTIDE SEQUENCE [LARGE SCALE GENOMIC DNA]</scope>
    <source>
        <strain evidence="2">78-ME</strain>
    </source>
</reference>
<dbReference type="eggNOG" id="COG1392">
    <property type="taxonomic scope" value="Bacteria"/>
</dbReference>
<accession>S5TA48</accession>
<gene>
    <name evidence="1" type="ORF">CYCME_2150</name>
</gene>
<protein>
    <recommendedName>
        <fullName evidence="3">Phosphate transport regulator</fullName>
    </recommendedName>
</protein>
<name>S5TA48_9GAMM</name>
<sequence length="207" mass="23632">MINFIHKYILPKEVDFNAVILKQASVTRKIVSYIQKACSKNDISTLDLITEEVAFARELKTQNMKQLLDVLITPYDKESIFRIITQLDWIALSVKHFHLEIVEYKLQSLEDYQTIAEKLLDMSNLLENGIGQLPAQNLTLINSNIDQIVELYDQVISTCAKASAELLQHNDLVTIIRGKDVILQLKEIAKRIHVVANTLEDMAIKVV</sequence>
<proteinExistence type="predicted"/>
<evidence type="ECO:0000313" key="2">
    <source>
        <dbReference type="Proteomes" id="UP000015380"/>
    </source>
</evidence>
<keyword evidence="2" id="KW-1185">Reference proteome</keyword>
<dbReference type="AlphaFoldDB" id="S5TA48"/>
<reference evidence="1 2" key="1">
    <citation type="submission" date="2013-05" db="EMBL/GenBank/DDBJ databases">
        <title>Between feast and famine: a lifestyle of most important marine PAH-degrading bacterium Cycloclasticus sp. 7ME.</title>
        <authorList>
            <person name="Yakimov M.M."/>
            <person name="Messina E."/>
            <person name="Genovese M."/>
            <person name="Denaro R."/>
            <person name="Crisafi F."/>
            <person name="Russo D."/>
            <person name="Cappello S."/>
            <person name="Santisi S."/>
            <person name="Smedile F."/>
            <person name="Golyshina O.V."/>
            <person name="Tran H."/>
            <person name="Pieper D.H."/>
            <person name="Golyshin P.N."/>
            <person name="Giuliano L."/>
        </authorList>
    </citation>
    <scope>NUCLEOTIDE SEQUENCE [LARGE SCALE GENOMIC DNA]</scope>
    <source>
        <strain evidence="1 2">78-ME</strain>
    </source>
</reference>
<dbReference type="RefSeq" id="WP_020932994.1">
    <property type="nucleotide sequence ID" value="NC_021917.1"/>
</dbReference>
<dbReference type="HOGENOM" id="CLU_1324594_0_0_6"/>
<dbReference type="KEGG" id="cza:CYCME_2150"/>
<evidence type="ECO:0000313" key="1">
    <source>
        <dbReference type="EMBL" id="AGS40464.1"/>
    </source>
</evidence>
<organism evidence="1 2">
    <name type="scientific">Cycloclasticus zancles 78-ME</name>
    <dbReference type="NCBI Taxonomy" id="1198232"/>
    <lineage>
        <taxon>Bacteria</taxon>
        <taxon>Pseudomonadati</taxon>
        <taxon>Pseudomonadota</taxon>
        <taxon>Gammaproteobacteria</taxon>
        <taxon>Thiotrichales</taxon>
        <taxon>Piscirickettsiaceae</taxon>
        <taxon>Cycloclasticus</taxon>
    </lineage>
</organism>
<evidence type="ECO:0008006" key="3">
    <source>
        <dbReference type="Google" id="ProtNLM"/>
    </source>
</evidence>
<dbReference type="PATRIC" id="fig|1198232.3.peg.2119"/>
<dbReference type="EMBL" id="CP005996">
    <property type="protein sequence ID" value="AGS40464.1"/>
    <property type="molecule type" value="Genomic_DNA"/>
</dbReference>
<dbReference type="Proteomes" id="UP000015380">
    <property type="component" value="Chromosome"/>
</dbReference>